<feature type="transmembrane region" description="Helical" evidence="1">
    <location>
        <begin position="68"/>
        <end position="88"/>
    </location>
</feature>
<feature type="transmembrane region" description="Helical" evidence="1">
    <location>
        <begin position="6"/>
        <end position="27"/>
    </location>
</feature>
<keyword evidence="1" id="KW-0812">Transmembrane</keyword>
<keyword evidence="1" id="KW-1133">Transmembrane helix</keyword>
<proteinExistence type="predicted"/>
<dbReference type="AlphaFoldDB" id="A0A0D6DVM2"/>
<feature type="transmembrane region" description="Helical" evidence="1">
    <location>
        <begin position="140"/>
        <end position="158"/>
    </location>
</feature>
<dbReference type="Pfam" id="PF20327">
    <property type="entry name" value="DUF6622"/>
    <property type="match status" value="1"/>
</dbReference>
<dbReference type="InterPro" id="IPR046730">
    <property type="entry name" value="DUF6622"/>
</dbReference>
<protein>
    <submittedName>
        <fullName evidence="2">Putative membrane protein</fullName>
    </submittedName>
</protein>
<name>A0A0D6DVM2_9LACT</name>
<sequence>MSELYTLIVSIFTHTPIWVWVVLLIIIKKGIALLTDTEVSVVKSCLMPGIFILWSVDTIATKFSYPLYLVPCYLIFLTFGAFAGLYIYRNKTFYVEHTVLMQTGSKIPLCIMIINFCIKYALNVLLSVQPALYSQVSFNISYGIIAGFTVGLFFGNTIRAIRAQSRLVA</sequence>
<evidence type="ECO:0000313" key="2">
    <source>
        <dbReference type="EMBL" id="CEN27540.1"/>
    </source>
</evidence>
<gene>
    <name evidence="2" type="ORF">LACPI_0340</name>
</gene>
<dbReference type="RefSeq" id="WP_047914807.1">
    <property type="nucleotide sequence ID" value="NZ_LN774769.1"/>
</dbReference>
<dbReference type="EMBL" id="LN774769">
    <property type="protein sequence ID" value="CEN27540.1"/>
    <property type="molecule type" value="Genomic_DNA"/>
</dbReference>
<dbReference type="HOGENOM" id="CLU_125921_0_0_9"/>
<reference evidence="3" key="1">
    <citation type="submission" date="2015-01" db="EMBL/GenBank/DDBJ databases">
        <authorList>
            <person name="Andreevskaya M."/>
        </authorList>
    </citation>
    <scope>NUCLEOTIDE SEQUENCE [LARGE SCALE GENOMIC DNA]</scope>
    <source>
        <strain evidence="3">MKFS47</strain>
    </source>
</reference>
<dbReference type="KEGG" id="lpk:LACPI_0340"/>
<evidence type="ECO:0000313" key="3">
    <source>
        <dbReference type="Proteomes" id="UP000033166"/>
    </source>
</evidence>
<accession>A0A0D6DVM2</accession>
<feature type="transmembrane region" description="Helical" evidence="1">
    <location>
        <begin position="39"/>
        <end position="56"/>
    </location>
</feature>
<feature type="transmembrane region" description="Helical" evidence="1">
    <location>
        <begin position="109"/>
        <end position="128"/>
    </location>
</feature>
<keyword evidence="1" id="KW-0472">Membrane</keyword>
<organism evidence="2 3">
    <name type="scientific">Pseudolactococcus piscium MKFS47</name>
    <dbReference type="NCBI Taxonomy" id="297352"/>
    <lineage>
        <taxon>Bacteria</taxon>
        <taxon>Bacillati</taxon>
        <taxon>Bacillota</taxon>
        <taxon>Bacilli</taxon>
        <taxon>Lactobacillales</taxon>
        <taxon>Streptococcaceae</taxon>
        <taxon>Pseudolactococcus</taxon>
    </lineage>
</organism>
<dbReference type="STRING" id="1364.LP2241_10328"/>
<dbReference type="Proteomes" id="UP000033166">
    <property type="component" value="Chromosome I"/>
</dbReference>
<evidence type="ECO:0000256" key="1">
    <source>
        <dbReference type="SAM" id="Phobius"/>
    </source>
</evidence>